<feature type="compositionally biased region" description="Low complexity" evidence="1">
    <location>
        <begin position="481"/>
        <end position="491"/>
    </location>
</feature>
<reference evidence="2 3" key="1">
    <citation type="journal article" date="2019" name="Nat. Ecol. Evol.">
        <title>Megaphylogeny resolves global patterns of mushroom evolution.</title>
        <authorList>
            <person name="Varga T."/>
            <person name="Krizsan K."/>
            <person name="Foldi C."/>
            <person name="Dima B."/>
            <person name="Sanchez-Garcia M."/>
            <person name="Sanchez-Ramirez S."/>
            <person name="Szollosi G.J."/>
            <person name="Szarkandi J.G."/>
            <person name="Papp V."/>
            <person name="Albert L."/>
            <person name="Andreopoulos W."/>
            <person name="Angelini C."/>
            <person name="Antonin V."/>
            <person name="Barry K.W."/>
            <person name="Bougher N.L."/>
            <person name="Buchanan P."/>
            <person name="Buyck B."/>
            <person name="Bense V."/>
            <person name="Catcheside P."/>
            <person name="Chovatia M."/>
            <person name="Cooper J."/>
            <person name="Damon W."/>
            <person name="Desjardin D."/>
            <person name="Finy P."/>
            <person name="Geml J."/>
            <person name="Haridas S."/>
            <person name="Hughes K."/>
            <person name="Justo A."/>
            <person name="Karasinski D."/>
            <person name="Kautmanova I."/>
            <person name="Kiss B."/>
            <person name="Kocsube S."/>
            <person name="Kotiranta H."/>
            <person name="LaButti K.M."/>
            <person name="Lechner B.E."/>
            <person name="Liimatainen K."/>
            <person name="Lipzen A."/>
            <person name="Lukacs Z."/>
            <person name="Mihaltcheva S."/>
            <person name="Morgado L.N."/>
            <person name="Niskanen T."/>
            <person name="Noordeloos M.E."/>
            <person name="Ohm R.A."/>
            <person name="Ortiz-Santana B."/>
            <person name="Ovrebo C."/>
            <person name="Racz N."/>
            <person name="Riley R."/>
            <person name="Savchenko A."/>
            <person name="Shiryaev A."/>
            <person name="Soop K."/>
            <person name="Spirin V."/>
            <person name="Szebenyi C."/>
            <person name="Tomsovsky M."/>
            <person name="Tulloss R.E."/>
            <person name="Uehling J."/>
            <person name="Grigoriev I.V."/>
            <person name="Vagvolgyi C."/>
            <person name="Papp T."/>
            <person name="Martin F.M."/>
            <person name="Miettinen O."/>
            <person name="Hibbett D.S."/>
            <person name="Nagy L.G."/>
        </authorList>
    </citation>
    <scope>NUCLEOTIDE SEQUENCE [LARGE SCALE GENOMIC DNA]</scope>
    <source>
        <strain evidence="2 3">HHB13444</strain>
    </source>
</reference>
<evidence type="ECO:0000313" key="2">
    <source>
        <dbReference type="EMBL" id="TFK87479.1"/>
    </source>
</evidence>
<feature type="compositionally biased region" description="Low complexity" evidence="1">
    <location>
        <begin position="311"/>
        <end position="324"/>
    </location>
</feature>
<feature type="compositionally biased region" description="Polar residues" evidence="1">
    <location>
        <begin position="274"/>
        <end position="287"/>
    </location>
</feature>
<dbReference type="AlphaFoldDB" id="A0A5C3PF55"/>
<sequence length="845" mass="89810">MTDMNTAERANEGRFRNFIAHLGGSSLNNYTMAAEKLASWLSDGRAYYSRARPSIVQMLETAHDNVCRQTGLLPPLNVTNIHSGIDQWTTPFLTLVRTVVPFYTRFPEKILKLRLLAIFQTVNADVEGLLQQTIVQRSSTVESSSSTTSGLRAALDSPLVHPYQSISGQASALISQQSGPPPPLVSASAPLAPSPFVPSPVSPSPSVSSPSIPFTLAHPQRSPQVPVSAPIAAPASAVTQPSKPAKSKKRKYDIEDDDYIQADLNWYKDKQTVQPTSISVAVEQSPTHAPAAPPLDRDSTTAPVVSAFVQPVSTIGSPSSPSVSDGQPAQKRHRSRSPSVPSQHAVDVKSPSLPVPVGQIVSPPPKPGHESPDALEAPSMSRSPTLIPPSTQRLVSPDGQKEALPSPLAKRAIVKRKGKGKGPPGLKVLPCPSEPLQDSRSDIDTGVTASPSSKVSSHATHPVTSQCVSASPAKTPPPPRTATRAGTQTPAEGSDVHAVAVEDSPATRDHPSSPNLPKDSESAPVLAATTASIVLQDTTEIVASPEPMDLGSDEPEGPSSSANSDTRALIQQQQPDEDVVVRAQSSQPDEAPAEAVSPRSDLGNLEDVCGDEDVGMERDSLAPPVSPFKHKCIRLLGLTRGHSSYTPAQRPVKVAFELTVEEVTQITRWRNRDTIAGDLSTSMSISLVCYPSSKCTAVFAQSTGEPSPADVVQCGHPAGWPTDSSIFAMLDSADGSGPSHGFTLSPPFSQCESDKSVDLGTRGVSPGVNTLRLFQYRDHSDLAFAVILHHPTSAQLAELQRVRDQDRSWHEFLDRLGTFTLPAPTLVAPMLPKVNAVYSRCISNM</sequence>
<proteinExistence type="predicted"/>
<dbReference type="Proteomes" id="UP000308197">
    <property type="component" value="Unassembled WGS sequence"/>
</dbReference>
<feature type="compositionally biased region" description="Polar residues" evidence="1">
    <location>
        <begin position="529"/>
        <end position="541"/>
    </location>
</feature>
<feature type="compositionally biased region" description="Polar residues" evidence="1">
    <location>
        <begin position="558"/>
        <end position="574"/>
    </location>
</feature>
<gene>
    <name evidence="2" type="ORF">K466DRAFT_662975</name>
</gene>
<protein>
    <submittedName>
        <fullName evidence="2">Uncharacterized protein</fullName>
    </submittedName>
</protein>
<evidence type="ECO:0000256" key="1">
    <source>
        <dbReference type="SAM" id="MobiDB-lite"/>
    </source>
</evidence>
<dbReference type="EMBL" id="ML211151">
    <property type="protein sequence ID" value="TFK87479.1"/>
    <property type="molecule type" value="Genomic_DNA"/>
</dbReference>
<dbReference type="STRING" id="1314778.A0A5C3PF55"/>
<name>A0A5C3PF55_9APHY</name>
<feature type="compositionally biased region" description="Polar residues" evidence="1">
    <location>
        <begin position="380"/>
        <end position="394"/>
    </location>
</feature>
<feature type="compositionally biased region" description="Polar residues" evidence="1">
    <location>
        <begin position="447"/>
        <end position="469"/>
    </location>
</feature>
<accession>A0A5C3PF55</accession>
<organism evidence="2 3">
    <name type="scientific">Polyporus arcularius HHB13444</name>
    <dbReference type="NCBI Taxonomy" id="1314778"/>
    <lineage>
        <taxon>Eukaryota</taxon>
        <taxon>Fungi</taxon>
        <taxon>Dikarya</taxon>
        <taxon>Basidiomycota</taxon>
        <taxon>Agaricomycotina</taxon>
        <taxon>Agaricomycetes</taxon>
        <taxon>Polyporales</taxon>
        <taxon>Polyporaceae</taxon>
        <taxon>Polyporus</taxon>
    </lineage>
</organism>
<dbReference type="InParanoid" id="A0A5C3PF55"/>
<evidence type="ECO:0000313" key="3">
    <source>
        <dbReference type="Proteomes" id="UP000308197"/>
    </source>
</evidence>
<keyword evidence="3" id="KW-1185">Reference proteome</keyword>
<feature type="region of interest" description="Disordered" evidence="1">
    <location>
        <begin position="274"/>
        <end position="605"/>
    </location>
</feature>
<feature type="region of interest" description="Disordered" evidence="1">
    <location>
        <begin position="196"/>
        <end position="228"/>
    </location>
</feature>